<reference evidence="12 13" key="1">
    <citation type="journal article" date="2019" name="Environ. Microbiol.">
        <title>At the nexus of three kingdoms: the genome of the mycorrhizal fungus Gigaspora margarita provides insights into plant, endobacterial and fungal interactions.</title>
        <authorList>
            <person name="Venice F."/>
            <person name="Ghignone S."/>
            <person name="Salvioli di Fossalunga A."/>
            <person name="Amselem J."/>
            <person name="Novero M."/>
            <person name="Xianan X."/>
            <person name="Sedzielewska Toro K."/>
            <person name="Morin E."/>
            <person name="Lipzen A."/>
            <person name="Grigoriev I.V."/>
            <person name="Henrissat B."/>
            <person name="Martin F.M."/>
            <person name="Bonfante P."/>
        </authorList>
    </citation>
    <scope>NUCLEOTIDE SEQUENCE [LARGE SCALE GENOMIC DNA]</scope>
    <source>
        <strain evidence="12 13">BEG34</strain>
    </source>
</reference>
<comment type="cofactor">
    <cofactor evidence="2">
        <name>Mg(2+)</name>
        <dbReference type="ChEBI" id="CHEBI:18420"/>
    </cofactor>
</comment>
<evidence type="ECO:0000256" key="6">
    <source>
        <dbReference type="ARBA" id="ARBA00022801"/>
    </source>
</evidence>
<evidence type="ECO:0000256" key="7">
    <source>
        <dbReference type="ARBA" id="ARBA00022912"/>
    </source>
</evidence>
<dbReference type="PROSITE" id="PS01032">
    <property type="entry name" value="PPM_1"/>
    <property type="match status" value="1"/>
</dbReference>
<keyword evidence="7 10" id="KW-0904">Protein phosphatase</keyword>
<dbReference type="PROSITE" id="PS51746">
    <property type="entry name" value="PPM_2"/>
    <property type="match status" value="1"/>
</dbReference>
<dbReference type="SUPFAM" id="SSF81606">
    <property type="entry name" value="PP2C-like"/>
    <property type="match status" value="1"/>
</dbReference>
<dbReference type="InterPro" id="IPR001932">
    <property type="entry name" value="PPM-type_phosphatase-like_dom"/>
</dbReference>
<evidence type="ECO:0000256" key="4">
    <source>
        <dbReference type="ARBA" id="ARBA00013081"/>
    </source>
</evidence>
<evidence type="ECO:0000256" key="5">
    <source>
        <dbReference type="ARBA" id="ARBA00022723"/>
    </source>
</evidence>
<evidence type="ECO:0000256" key="9">
    <source>
        <dbReference type="ARBA" id="ARBA00048832"/>
    </source>
</evidence>
<evidence type="ECO:0000256" key="8">
    <source>
        <dbReference type="ARBA" id="ARBA00023211"/>
    </source>
</evidence>
<evidence type="ECO:0000256" key="10">
    <source>
        <dbReference type="RuleBase" id="RU003465"/>
    </source>
</evidence>
<protein>
    <recommendedName>
        <fullName evidence="4">protein-serine/threonine phosphatase</fullName>
        <ecNumber evidence="4">3.1.3.16</ecNumber>
    </recommendedName>
</protein>
<gene>
    <name evidence="12" type="ORF">F8M41_022759</name>
</gene>
<comment type="catalytic activity">
    <reaction evidence="9">
        <text>O-phospho-L-threonyl-[protein] + H2O = L-threonyl-[protein] + phosphate</text>
        <dbReference type="Rhea" id="RHEA:47004"/>
        <dbReference type="Rhea" id="RHEA-COMP:11060"/>
        <dbReference type="Rhea" id="RHEA-COMP:11605"/>
        <dbReference type="ChEBI" id="CHEBI:15377"/>
        <dbReference type="ChEBI" id="CHEBI:30013"/>
        <dbReference type="ChEBI" id="CHEBI:43474"/>
        <dbReference type="ChEBI" id="CHEBI:61977"/>
        <dbReference type="EC" id="3.1.3.16"/>
    </reaction>
    <physiologicalReaction direction="left-to-right" evidence="9">
        <dbReference type="Rhea" id="RHEA:47005"/>
    </physiologicalReaction>
</comment>
<keyword evidence="6 10" id="KW-0378">Hydrolase</keyword>
<keyword evidence="5" id="KW-0479">Metal-binding</keyword>
<comment type="caution">
    <text evidence="12">The sequence shown here is derived from an EMBL/GenBank/DDBJ whole genome shotgun (WGS) entry which is preliminary data.</text>
</comment>
<comment type="similarity">
    <text evidence="3 10">Belongs to the PP2C family.</text>
</comment>
<evidence type="ECO:0000313" key="12">
    <source>
        <dbReference type="EMBL" id="KAF0485831.1"/>
    </source>
</evidence>
<dbReference type="Proteomes" id="UP000439903">
    <property type="component" value="Unassembled WGS sequence"/>
</dbReference>
<dbReference type="GO" id="GO:0046872">
    <property type="term" value="F:metal ion binding"/>
    <property type="evidence" value="ECO:0007669"/>
    <property type="project" value="UniProtKB-KW"/>
</dbReference>
<dbReference type="Pfam" id="PF00481">
    <property type="entry name" value="PP2C"/>
    <property type="match status" value="2"/>
</dbReference>
<dbReference type="EC" id="3.1.3.16" evidence="4"/>
<evidence type="ECO:0000256" key="1">
    <source>
        <dbReference type="ARBA" id="ARBA00001936"/>
    </source>
</evidence>
<dbReference type="PANTHER" id="PTHR13832:SF565">
    <property type="entry name" value="AT28366P-RELATED"/>
    <property type="match status" value="1"/>
</dbReference>
<proteinExistence type="inferred from homology"/>
<dbReference type="EMBL" id="WTPW01000716">
    <property type="protein sequence ID" value="KAF0485831.1"/>
    <property type="molecule type" value="Genomic_DNA"/>
</dbReference>
<dbReference type="AlphaFoldDB" id="A0A8H4EI00"/>
<evidence type="ECO:0000313" key="13">
    <source>
        <dbReference type="Proteomes" id="UP000439903"/>
    </source>
</evidence>
<dbReference type="CDD" id="cd00143">
    <property type="entry name" value="PP2Cc"/>
    <property type="match status" value="1"/>
</dbReference>
<dbReference type="InterPro" id="IPR015655">
    <property type="entry name" value="PP2C"/>
</dbReference>
<dbReference type="InterPro" id="IPR036457">
    <property type="entry name" value="PPM-type-like_dom_sf"/>
</dbReference>
<feature type="domain" description="PPM-type phosphatase" evidence="11">
    <location>
        <begin position="23"/>
        <end position="243"/>
    </location>
</feature>
<sequence>MGQTLSEPNKEKYTSSDNDARILHASSAMQGWRISMEDAHTAKLKLLDKKGYSYFGVFDGHGEQNVANYSGKNLHIRIAKDNKIETDIETAIKNSFLGTDDDMKNDPKLKVDPSGCTDIIAIATPDNVIYVGNAGDSCAVLSDDGIAIPMSDDHKPDNPGNLALSCALGDFEFKQNTNLSIENQIVTGIWDCLKSQDLVSFICKNIAEYKDLKKACEDLMERCLSKTSEGIGTDNMTVTIVGFLHNKTETDWYTWMESRYGVIGPEYIDNSYESDVLMTKIINFELSVNEINLMLHLFGLRYLNNRSLKVDDFILF</sequence>
<accession>A0A8H4EI00</accession>
<evidence type="ECO:0000259" key="11">
    <source>
        <dbReference type="PROSITE" id="PS51746"/>
    </source>
</evidence>
<evidence type="ECO:0000256" key="2">
    <source>
        <dbReference type="ARBA" id="ARBA00001946"/>
    </source>
</evidence>
<dbReference type="OrthoDB" id="10264738at2759"/>
<dbReference type="SMART" id="SM00332">
    <property type="entry name" value="PP2Cc"/>
    <property type="match status" value="1"/>
</dbReference>
<comment type="cofactor">
    <cofactor evidence="1">
        <name>Mn(2+)</name>
        <dbReference type="ChEBI" id="CHEBI:29035"/>
    </cofactor>
</comment>
<evidence type="ECO:0000256" key="3">
    <source>
        <dbReference type="ARBA" id="ARBA00006702"/>
    </source>
</evidence>
<organism evidence="12 13">
    <name type="scientific">Gigaspora margarita</name>
    <dbReference type="NCBI Taxonomy" id="4874"/>
    <lineage>
        <taxon>Eukaryota</taxon>
        <taxon>Fungi</taxon>
        <taxon>Fungi incertae sedis</taxon>
        <taxon>Mucoromycota</taxon>
        <taxon>Glomeromycotina</taxon>
        <taxon>Glomeromycetes</taxon>
        <taxon>Diversisporales</taxon>
        <taxon>Gigasporaceae</taxon>
        <taxon>Gigaspora</taxon>
    </lineage>
</organism>
<keyword evidence="13" id="KW-1185">Reference proteome</keyword>
<dbReference type="InterPro" id="IPR000222">
    <property type="entry name" value="PP2C_BS"/>
</dbReference>
<dbReference type="Gene3D" id="3.60.40.10">
    <property type="entry name" value="PPM-type phosphatase domain"/>
    <property type="match status" value="1"/>
</dbReference>
<keyword evidence="8" id="KW-0464">Manganese</keyword>
<dbReference type="GO" id="GO:0004722">
    <property type="term" value="F:protein serine/threonine phosphatase activity"/>
    <property type="evidence" value="ECO:0007669"/>
    <property type="project" value="UniProtKB-EC"/>
</dbReference>
<name>A0A8H4EI00_GIGMA</name>
<dbReference type="PANTHER" id="PTHR13832">
    <property type="entry name" value="PROTEIN PHOSPHATASE 2C"/>
    <property type="match status" value="1"/>
</dbReference>